<feature type="region of interest" description="Disordered" evidence="3">
    <location>
        <begin position="213"/>
        <end position="314"/>
    </location>
</feature>
<dbReference type="PROSITE" id="PS50011">
    <property type="entry name" value="PROTEIN_KINASE_DOM"/>
    <property type="match status" value="1"/>
</dbReference>
<proteinExistence type="predicted"/>
<dbReference type="SMART" id="SM00219">
    <property type="entry name" value="TyrKc"/>
    <property type="match status" value="1"/>
</dbReference>
<dbReference type="AlphaFoldDB" id="A0A7S2X7I8"/>
<dbReference type="InterPro" id="IPR011009">
    <property type="entry name" value="Kinase-like_dom_sf"/>
</dbReference>
<dbReference type="EMBL" id="HBHP01005888">
    <property type="protein sequence ID" value="CAD9751334.1"/>
    <property type="molecule type" value="Transcribed_RNA"/>
</dbReference>
<evidence type="ECO:0000313" key="5">
    <source>
        <dbReference type="EMBL" id="CAD9751334.1"/>
    </source>
</evidence>
<organism evidence="5">
    <name type="scientific">Lotharella oceanica</name>
    <dbReference type="NCBI Taxonomy" id="641309"/>
    <lineage>
        <taxon>Eukaryota</taxon>
        <taxon>Sar</taxon>
        <taxon>Rhizaria</taxon>
        <taxon>Cercozoa</taxon>
        <taxon>Chlorarachniophyceae</taxon>
        <taxon>Lotharella</taxon>
    </lineage>
</organism>
<evidence type="ECO:0000259" key="4">
    <source>
        <dbReference type="PROSITE" id="PS50011"/>
    </source>
</evidence>
<dbReference type="PRINTS" id="PR00109">
    <property type="entry name" value="TYRKINASE"/>
</dbReference>
<dbReference type="InterPro" id="IPR020635">
    <property type="entry name" value="Tyr_kinase_cat_dom"/>
</dbReference>
<dbReference type="Gene3D" id="1.10.510.10">
    <property type="entry name" value="Transferase(Phosphotransferase) domain 1"/>
    <property type="match status" value="1"/>
</dbReference>
<dbReference type="GO" id="GO:0004713">
    <property type="term" value="F:protein tyrosine kinase activity"/>
    <property type="evidence" value="ECO:0007669"/>
    <property type="project" value="InterPro"/>
</dbReference>
<feature type="compositionally biased region" description="Low complexity" evidence="3">
    <location>
        <begin position="226"/>
        <end position="281"/>
    </location>
</feature>
<name>A0A7S2X7I8_9EUKA</name>
<dbReference type="PROSITE" id="PS00109">
    <property type="entry name" value="PROTEIN_KINASE_TYR"/>
    <property type="match status" value="1"/>
</dbReference>
<sequence>MKFTGFAFIKGKLCLLTKLYTKGSLDNLHRVEDLLQKERFRRLASDVCSGVAHLHAHNIIHRDLACRNLFMGHDGTVVVGDYGLARKMDDRYMLNNSSFPWAWTAPESLATKEFTSKSDIWSLGIIFWEIATQGQHPYGDSGCSTKEIIRRIIRSNLKVELPYGDRGRTLPPCLRALFHRSTEFDPASRPTASQLLELLSAEEESVVKMMSRWSAGARSQSGSPRSHAPPSGATAATAPASASVSGGSGSRSESWLSRRTTRTTTTVTSASTTRSNRSVASVYYNRNTPPGERAGLNHLAPPPADDGPYGRVAI</sequence>
<gene>
    <name evidence="5" type="ORF">LSP00402_LOCUS3655</name>
</gene>
<evidence type="ECO:0000256" key="2">
    <source>
        <dbReference type="ARBA" id="ARBA00022840"/>
    </source>
</evidence>
<dbReference type="PANTHER" id="PTHR24418">
    <property type="entry name" value="TYROSINE-PROTEIN KINASE"/>
    <property type="match status" value="1"/>
</dbReference>
<evidence type="ECO:0000256" key="1">
    <source>
        <dbReference type="ARBA" id="ARBA00022741"/>
    </source>
</evidence>
<dbReference type="InterPro" id="IPR008266">
    <property type="entry name" value="Tyr_kinase_AS"/>
</dbReference>
<evidence type="ECO:0000256" key="3">
    <source>
        <dbReference type="SAM" id="MobiDB-lite"/>
    </source>
</evidence>
<reference evidence="5" key="1">
    <citation type="submission" date="2021-01" db="EMBL/GenBank/DDBJ databases">
        <authorList>
            <person name="Corre E."/>
            <person name="Pelletier E."/>
            <person name="Niang G."/>
            <person name="Scheremetjew M."/>
            <person name="Finn R."/>
            <person name="Kale V."/>
            <person name="Holt S."/>
            <person name="Cochrane G."/>
            <person name="Meng A."/>
            <person name="Brown T."/>
            <person name="Cohen L."/>
        </authorList>
    </citation>
    <scope>NUCLEOTIDE SEQUENCE</scope>
    <source>
        <strain evidence="5">CCMP622</strain>
    </source>
</reference>
<dbReference type="InterPro" id="IPR000719">
    <property type="entry name" value="Prot_kinase_dom"/>
</dbReference>
<dbReference type="Pfam" id="PF07714">
    <property type="entry name" value="PK_Tyr_Ser-Thr"/>
    <property type="match status" value="1"/>
</dbReference>
<keyword evidence="2" id="KW-0067">ATP-binding</keyword>
<dbReference type="InterPro" id="IPR050198">
    <property type="entry name" value="Non-receptor_tyrosine_kinases"/>
</dbReference>
<accession>A0A7S2X7I8</accession>
<dbReference type="SUPFAM" id="SSF56112">
    <property type="entry name" value="Protein kinase-like (PK-like)"/>
    <property type="match status" value="1"/>
</dbReference>
<feature type="domain" description="Protein kinase" evidence="4">
    <location>
        <begin position="1"/>
        <end position="206"/>
    </location>
</feature>
<keyword evidence="1" id="KW-0547">Nucleotide-binding</keyword>
<dbReference type="InterPro" id="IPR001245">
    <property type="entry name" value="Ser-Thr/Tyr_kinase_cat_dom"/>
</dbReference>
<protein>
    <recommendedName>
        <fullName evidence="4">Protein kinase domain-containing protein</fullName>
    </recommendedName>
</protein>
<dbReference type="GO" id="GO:0005524">
    <property type="term" value="F:ATP binding"/>
    <property type="evidence" value="ECO:0007669"/>
    <property type="project" value="UniProtKB-KW"/>
</dbReference>